<name>A0A1I0SAC4_9BACT</name>
<reference evidence="2" key="1">
    <citation type="submission" date="2016-10" db="EMBL/GenBank/DDBJ databases">
        <authorList>
            <person name="Varghese N."/>
            <person name="Submissions S."/>
        </authorList>
    </citation>
    <scope>NUCLEOTIDE SEQUENCE [LARGE SCALE GENOMIC DNA]</scope>
    <source>
        <strain evidence="2">DSM 3695</strain>
    </source>
</reference>
<protein>
    <recommendedName>
        <fullName evidence="3">DUF4304 domain-containing protein</fullName>
    </recommendedName>
</protein>
<dbReference type="RefSeq" id="WP_143059279.1">
    <property type="nucleotide sequence ID" value="NZ_FOJG01000002.1"/>
</dbReference>
<organism evidence="1 2">
    <name type="scientific">Chitinophaga arvensicola</name>
    <dbReference type="NCBI Taxonomy" id="29529"/>
    <lineage>
        <taxon>Bacteria</taxon>
        <taxon>Pseudomonadati</taxon>
        <taxon>Bacteroidota</taxon>
        <taxon>Chitinophagia</taxon>
        <taxon>Chitinophagales</taxon>
        <taxon>Chitinophagaceae</taxon>
        <taxon>Chitinophaga</taxon>
    </lineage>
</organism>
<dbReference type="EMBL" id="FOJG01000002">
    <property type="protein sequence ID" value="SEW53444.1"/>
    <property type="molecule type" value="Genomic_DNA"/>
</dbReference>
<dbReference type="AlphaFoldDB" id="A0A1I0SAC4"/>
<gene>
    <name evidence="1" type="ORF">SAMN04488122_5465</name>
</gene>
<accession>A0A1I0SAC4</accession>
<dbReference type="Proteomes" id="UP000199310">
    <property type="component" value="Unassembled WGS sequence"/>
</dbReference>
<dbReference type="InterPro" id="IPR025412">
    <property type="entry name" value="DUF4304"/>
</dbReference>
<dbReference type="OrthoDB" id="8419961at2"/>
<keyword evidence="2" id="KW-1185">Reference proteome</keyword>
<evidence type="ECO:0008006" key="3">
    <source>
        <dbReference type="Google" id="ProtNLM"/>
    </source>
</evidence>
<evidence type="ECO:0000313" key="1">
    <source>
        <dbReference type="EMBL" id="SEW53444.1"/>
    </source>
</evidence>
<proteinExistence type="predicted"/>
<evidence type="ECO:0000313" key="2">
    <source>
        <dbReference type="Proteomes" id="UP000199310"/>
    </source>
</evidence>
<sequence length="201" mass="22957">MTKTSLDLLVSGAIAPLLKKNEFRKKGLDFYKTTQDLVFDVNIQKGKVQQQAYFYINIGIYSPELDRTIGIAENGQPKEFECHFRRRIADLINAGQDRYMADTTTAAQITTDLDLAMDVLDKIRSANDLVKLMCERGGLENYEKLVSYLALTDNHTLLKTYIDALKKLLGDDKRWPFFEGKMNEILKSHGKEYGIFSIPFS</sequence>
<dbReference type="STRING" id="29529.SAMN04488122_5465"/>
<dbReference type="Pfam" id="PF14137">
    <property type="entry name" value="DUF4304"/>
    <property type="match status" value="1"/>
</dbReference>